<organism evidence="1 2">
    <name type="scientific">Candidatus Filomicrobium marinum</name>
    <dbReference type="NCBI Taxonomy" id="1608628"/>
    <lineage>
        <taxon>Bacteria</taxon>
        <taxon>Pseudomonadati</taxon>
        <taxon>Pseudomonadota</taxon>
        <taxon>Alphaproteobacteria</taxon>
        <taxon>Hyphomicrobiales</taxon>
        <taxon>Hyphomicrobiaceae</taxon>
        <taxon>Filomicrobium</taxon>
    </lineage>
</organism>
<gene>
    <name evidence="1" type="ORF">YBN1229_v1_2576</name>
</gene>
<reference evidence="2" key="1">
    <citation type="submission" date="2015-02" db="EMBL/GenBank/DDBJ databases">
        <authorList>
            <person name="Chooi Y.-H."/>
        </authorList>
    </citation>
    <scope>NUCLEOTIDE SEQUENCE [LARGE SCALE GENOMIC DNA]</scope>
    <source>
        <strain evidence="2">strain Y</strain>
    </source>
</reference>
<dbReference type="KEGG" id="fiy:BN1229_v1_2576"/>
<proteinExistence type="predicted"/>
<dbReference type="EMBL" id="LN829119">
    <property type="protein sequence ID" value="CPR20360.1"/>
    <property type="molecule type" value="Genomic_DNA"/>
</dbReference>
<evidence type="ECO:0000313" key="1">
    <source>
        <dbReference type="EMBL" id="CPR20360.1"/>
    </source>
</evidence>
<protein>
    <submittedName>
        <fullName evidence="1">Uncharacterized protein</fullName>
    </submittedName>
</protein>
<sequence length="93" mass="10030">MCGLRSLYGCILPTSRLGPRKMAWCSFAAISTSKMAWGETSLLTEVVRSPLAAGVPDPNFAICADLPSKRGLNSAARCSSLDAEENRAFQRHL</sequence>
<name>A0A0D6JGQ0_9HYPH</name>
<dbReference type="KEGG" id="fil:BN1229_v1_3346"/>
<dbReference type="Proteomes" id="UP000033187">
    <property type="component" value="Chromosome 1"/>
</dbReference>
<keyword evidence="2" id="KW-1185">Reference proteome</keyword>
<evidence type="ECO:0000313" key="2">
    <source>
        <dbReference type="Proteomes" id="UP000033187"/>
    </source>
</evidence>
<accession>A0A0D6JGQ0</accession>
<dbReference type="AlphaFoldDB" id="A0A0D6JGQ0"/>